<evidence type="ECO:0000313" key="1">
    <source>
        <dbReference type="EMBL" id="TFK16405.1"/>
    </source>
</evidence>
<reference evidence="1 2" key="1">
    <citation type="journal article" date="2019" name="Nat. Ecol. Evol.">
        <title>Megaphylogeny resolves global patterns of mushroom evolution.</title>
        <authorList>
            <person name="Varga T."/>
            <person name="Krizsan K."/>
            <person name="Foldi C."/>
            <person name="Dima B."/>
            <person name="Sanchez-Garcia M."/>
            <person name="Sanchez-Ramirez S."/>
            <person name="Szollosi G.J."/>
            <person name="Szarkandi J.G."/>
            <person name="Papp V."/>
            <person name="Albert L."/>
            <person name="Andreopoulos W."/>
            <person name="Angelini C."/>
            <person name="Antonin V."/>
            <person name="Barry K.W."/>
            <person name="Bougher N.L."/>
            <person name="Buchanan P."/>
            <person name="Buyck B."/>
            <person name="Bense V."/>
            <person name="Catcheside P."/>
            <person name="Chovatia M."/>
            <person name="Cooper J."/>
            <person name="Damon W."/>
            <person name="Desjardin D."/>
            <person name="Finy P."/>
            <person name="Geml J."/>
            <person name="Haridas S."/>
            <person name="Hughes K."/>
            <person name="Justo A."/>
            <person name="Karasinski D."/>
            <person name="Kautmanova I."/>
            <person name="Kiss B."/>
            <person name="Kocsube S."/>
            <person name="Kotiranta H."/>
            <person name="LaButti K.M."/>
            <person name="Lechner B.E."/>
            <person name="Liimatainen K."/>
            <person name="Lipzen A."/>
            <person name="Lukacs Z."/>
            <person name="Mihaltcheva S."/>
            <person name="Morgado L.N."/>
            <person name="Niskanen T."/>
            <person name="Noordeloos M.E."/>
            <person name="Ohm R.A."/>
            <person name="Ortiz-Santana B."/>
            <person name="Ovrebo C."/>
            <person name="Racz N."/>
            <person name="Riley R."/>
            <person name="Savchenko A."/>
            <person name="Shiryaev A."/>
            <person name="Soop K."/>
            <person name="Spirin V."/>
            <person name="Szebenyi C."/>
            <person name="Tomsovsky M."/>
            <person name="Tulloss R.E."/>
            <person name="Uehling J."/>
            <person name="Grigoriev I.V."/>
            <person name="Vagvolgyi C."/>
            <person name="Papp T."/>
            <person name="Martin F.M."/>
            <person name="Miettinen O."/>
            <person name="Hibbett D.S."/>
            <person name="Nagy L.G."/>
        </authorList>
    </citation>
    <scope>NUCLEOTIDE SEQUENCE [LARGE SCALE GENOMIC DNA]</scope>
    <source>
        <strain evidence="1 2">CBS 121175</strain>
    </source>
</reference>
<protein>
    <submittedName>
        <fullName evidence="1">Uncharacterized protein</fullName>
    </submittedName>
</protein>
<proteinExistence type="predicted"/>
<keyword evidence="2" id="KW-1185">Reference proteome</keyword>
<dbReference type="EMBL" id="ML210844">
    <property type="protein sequence ID" value="TFK16405.1"/>
    <property type="molecule type" value="Genomic_DNA"/>
</dbReference>
<evidence type="ECO:0000313" key="2">
    <source>
        <dbReference type="Proteomes" id="UP000307440"/>
    </source>
</evidence>
<organism evidence="1 2">
    <name type="scientific">Coprinopsis marcescibilis</name>
    <name type="common">Agaric fungus</name>
    <name type="synonym">Psathyrella marcescibilis</name>
    <dbReference type="NCBI Taxonomy" id="230819"/>
    <lineage>
        <taxon>Eukaryota</taxon>
        <taxon>Fungi</taxon>
        <taxon>Dikarya</taxon>
        <taxon>Basidiomycota</taxon>
        <taxon>Agaricomycotina</taxon>
        <taxon>Agaricomycetes</taxon>
        <taxon>Agaricomycetidae</taxon>
        <taxon>Agaricales</taxon>
        <taxon>Agaricineae</taxon>
        <taxon>Psathyrellaceae</taxon>
        <taxon>Coprinopsis</taxon>
    </lineage>
</organism>
<gene>
    <name evidence="1" type="ORF">FA15DRAFT_452938</name>
</gene>
<name>A0A5C3K8N9_COPMA</name>
<dbReference type="Proteomes" id="UP000307440">
    <property type="component" value="Unassembled WGS sequence"/>
</dbReference>
<dbReference type="AlphaFoldDB" id="A0A5C3K8N9"/>
<accession>A0A5C3K8N9</accession>
<sequence length="179" mass="20232">MSSAPSSARTSKNKLDTTSAPRVVGQIYEGLVSKKVEEAMLTSLYGCCYMVRLAGDESNPVLKFSQNLIPEEVRDAASDEALRASLDTYRELSRACFLQAMRGFRRFHARWWQWTREAEEARDKARLKVAQEKKVSAFEGAAPVRTSWVTRLELLLTDAVEIAGQLLKLDWSINLLSSW</sequence>